<feature type="domain" description="Response regulatory" evidence="7">
    <location>
        <begin position="9"/>
        <end position="125"/>
    </location>
</feature>
<accession>A3ZTK5</accession>
<evidence type="ECO:0000259" key="6">
    <source>
        <dbReference type="PROSITE" id="PS50043"/>
    </source>
</evidence>
<proteinExistence type="predicted"/>
<dbReference type="AlphaFoldDB" id="A3ZTK5"/>
<dbReference type="SMART" id="SM00421">
    <property type="entry name" value="HTH_LUXR"/>
    <property type="match status" value="1"/>
</dbReference>
<reference evidence="8 9" key="1">
    <citation type="submission" date="2006-02" db="EMBL/GenBank/DDBJ databases">
        <authorList>
            <person name="Amann R."/>
            <person name="Ferriera S."/>
            <person name="Johnson J."/>
            <person name="Kravitz S."/>
            <person name="Halpern A."/>
            <person name="Remington K."/>
            <person name="Beeson K."/>
            <person name="Tran B."/>
            <person name="Rogers Y.-H."/>
            <person name="Friedman R."/>
            <person name="Venter J.C."/>
        </authorList>
    </citation>
    <scope>NUCLEOTIDE SEQUENCE [LARGE SCALE GENOMIC DNA]</scope>
    <source>
        <strain evidence="8 9">DSM 3645</strain>
    </source>
</reference>
<dbReference type="HOGENOM" id="CLU_000445_90_1_0"/>
<feature type="domain" description="HTH luxR-type" evidence="6">
    <location>
        <begin position="151"/>
        <end position="216"/>
    </location>
</feature>
<dbReference type="InterPro" id="IPR039420">
    <property type="entry name" value="WalR-like"/>
</dbReference>
<dbReference type="InterPro" id="IPR000792">
    <property type="entry name" value="Tscrpt_reg_LuxR_C"/>
</dbReference>
<dbReference type="GO" id="GO:0006355">
    <property type="term" value="P:regulation of DNA-templated transcription"/>
    <property type="evidence" value="ECO:0007669"/>
    <property type="project" value="InterPro"/>
</dbReference>
<dbReference type="Gene3D" id="3.40.50.2300">
    <property type="match status" value="1"/>
</dbReference>
<evidence type="ECO:0000259" key="7">
    <source>
        <dbReference type="PROSITE" id="PS50110"/>
    </source>
</evidence>
<dbReference type="CDD" id="cd06170">
    <property type="entry name" value="LuxR_C_like"/>
    <property type="match status" value="1"/>
</dbReference>
<dbReference type="InterPro" id="IPR001789">
    <property type="entry name" value="Sig_transdc_resp-reg_receiver"/>
</dbReference>
<gene>
    <name evidence="8" type="ORF">DSM3645_19768</name>
</gene>
<dbReference type="PROSITE" id="PS50110">
    <property type="entry name" value="RESPONSE_REGULATORY"/>
    <property type="match status" value="1"/>
</dbReference>
<dbReference type="PROSITE" id="PS00622">
    <property type="entry name" value="HTH_LUXR_1"/>
    <property type="match status" value="1"/>
</dbReference>
<evidence type="ECO:0000256" key="5">
    <source>
        <dbReference type="PROSITE-ProRule" id="PRU00169"/>
    </source>
</evidence>
<keyword evidence="4" id="KW-0804">Transcription</keyword>
<keyword evidence="1 5" id="KW-0597">Phosphoprotein</keyword>
<dbReference type="CDD" id="cd17535">
    <property type="entry name" value="REC_NarL-like"/>
    <property type="match status" value="1"/>
</dbReference>
<dbReference type="SUPFAM" id="SSF52172">
    <property type="entry name" value="CheY-like"/>
    <property type="match status" value="1"/>
</dbReference>
<dbReference type="InterPro" id="IPR036388">
    <property type="entry name" value="WH-like_DNA-bd_sf"/>
</dbReference>
<dbReference type="GO" id="GO:0000160">
    <property type="term" value="P:phosphorelay signal transduction system"/>
    <property type="evidence" value="ECO:0007669"/>
    <property type="project" value="InterPro"/>
</dbReference>
<evidence type="ECO:0000313" key="8">
    <source>
        <dbReference type="EMBL" id="EAQ80268.1"/>
    </source>
</evidence>
<dbReference type="SUPFAM" id="SSF46894">
    <property type="entry name" value="C-terminal effector domain of the bipartite response regulators"/>
    <property type="match status" value="1"/>
</dbReference>
<organism evidence="8 9">
    <name type="scientific">Blastopirellula marina DSM 3645</name>
    <dbReference type="NCBI Taxonomy" id="314230"/>
    <lineage>
        <taxon>Bacteria</taxon>
        <taxon>Pseudomonadati</taxon>
        <taxon>Planctomycetota</taxon>
        <taxon>Planctomycetia</taxon>
        <taxon>Pirellulales</taxon>
        <taxon>Pirellulaceae</taxon>
        <taxon>Blastopirellula</taxon>
    </lineage>
</organism>
<dbReference type="GO" id="GO:0003677">
    <property type="term" value="F:DNA binding"/>
    <property type="evidence" value="ECO:0007669"/>
    <property type="project" value="UniProtKB-KW"/>
</dbReference>
<protein>
    <submittedName>
        <fullName evidence="8">Two-component system response regulator-like protein (Nar family protein)</fullName>
    </submittedName>
</protein>
<dbReference type="Pfam" id="PF00072">
    <property type="entry name" value="Response_reg"/>
    <property type="match status" value="1"/>
</dbReference>
<dbReference type="eggNOG" id="COG2197">
    <property type="taxonomic scope" value="Bacteria"/>
</dbReference>
<dbReference type="EMBL" id="AANZ01000010">
    <property type="protein sequence ID" value="EAQ80268.1"/>
    <property type="molecule type" value="Genomic_DNA"/>
</dbReference>
<evidence type="ECO:0000256" key="3">
    <source>
        <dbReference type="ARBA" id="ARBA00023125"/>
    </source>
</evidence>
<evidence type="ECO:0000256" key="4">
    <source>
        <dbReference type="ARBA" id="ARBA00023163"/>
    </source>
</evidence>
<dbReference type="PANTHER" id="PTHR43214:SF41">
    <property type="entry name" value="NITRATE_NITRITE RESPONSE REGULATOR PROTEIN NARP"/>
    <property type="match status" value="1"/>
</dbReference>
<comment type="caution">
    <text evidence="8">The sequence shown here is derived from an EMBL/GenBank/DDBJ whole genome shotgun (WGS) entry which is preliminary data.</text>
</comment>
<dbReference type="InterPro" id="IPR058245">
    <property type="entry name" value="NreC/VraR/RcsB-like_REC"/>
</dbReference>
<feature type="modified residue" description="4-aspartylphosphate" evidence="5">
    <location>
        <position position="60"/>
    </location>
</feature>
<dbReference type="InterPro" id="IPR011006">
    <property type="entry name" value="CheY-like_superfamily"/>
</dbReference>
<dbReference type="RefSeq" id="WP_002651851.1">
    <property type="nucleotide sequence ID" value="NZ_CH672376.1"/>
</dbReference>
<sequence length="220" mass="24333">MATTLSVAKILIVDDHPLVREGLTILLNAHCDLEVCGEASDESGAFALFREQKPDLTIVDVSLASGQGINLIKQILACDPQAKTLVVSGYDESLYAERSLRAGACGYLNKQELIDKIIDMVRAILEGKRFPLWGATDWQFPPSDGVIPSIPSDPINRLTNREREIFTMIGHGQTSAEIASQLNLSVHTVDTHRERLCRKISAKSSAELIRRAMQWVLEDH</sequence>
<dbReference type="SMART" id="SM00448">
    <property type="entry name" value="REC"/>
    <property type="match status" value="1"/>
</dbReference>
<dbReference type="Gene3D" id="1.10.10.10">
    <property type="entry name" value="Winged helix-like DNA-binding domain superfamily/Winged helix DNA-binding domain"/>
    <property type="match status" value="1"/>
</dbReference>
<evidence type="ECO:0000313" key="9">
    <source>
        <dbReference type="Proteomes" id="UP000004358"/>
    </source>
</evidence>
<dbReference type="STRING" id="314230.DSM3645_19768"/>
<dbReference type="InterPro" id="IPR016032">
    <property type="entry name" value="Sig_transdc_resp-reg_C-effctor"/>
</dbReference>
<dbReference type="PROSITE" id="PS50043">
    <property type="entry name" value="HTH_LUXR_2"/>
    <property type="match status" value="1"/>
</dbReference>
<evidence type="ECO:0000256" key="2">
    <source>
        <dbReference type="ARBA" id="ARBA00023015"/>
    </source>
</evidence>
<evidence type="ECO:0000256" key="1">
    <source>
        <dbReference type="ARBA" id="ARBA00022553"/>
    </source>
</evidence>
<keyword evidence="3" id="KW-0238">DNA-binding</keyword>
<keyword evidence="2" id="KW-0805">Transcription regulation</keyword>
<dbReference type="PRINTS" id="PR00038">
    <property type="entry name" value="HTHLUXR"/>
</dbReference>
<dbReference type="Pfam" id="PF00196">
    <property type="entry name" value="GerE"/>
    <property type="match status" value="1"/>
</dbReference>
<dbReference type="Proteomes" id="UP000004358">
    <property type="component" value="Unassembled WGS sequence"/>
</dbReference>
<name>A3ZTK5_9BACT</name>
<dbReference type="PANTHER" id="PTHR43214">
    <property type="entry name" value="TWO-COMPONENT RESPONSE REGULATOR"/>
    <property type="match status" value="1"/>
</dbReference>